<organism evidence="2 3">
    <name type="scientific">Meloidogyne graminicola</name>
    <dbReference type="NCBI Taxonomy" id="189291"/>
    <lineage>
        <taxon>Eukaryota</taxon>
        <taxon>Metazoa</taxon>
        <taxon>Ecdysozoa</taxon>
        <taxon>Nematoda</taxon>
        <taxon>Chromadorea</taxon>
        <taxon>Rhabditida</taxon>
        <taxon>Tylenchina</taxon>
        <taxon>Tylenchomorpha</taxon>
        <taxon>Tylenchoidea</taxon>
        <taxon>Meloidogynidae</taxon>
        <taxon>Meloidogyninae</taxon>
        <taxon>Meloidogyne</taxon>
    </lineage>
</organism>
<evidence type="ECO:0000313" key="3">
    <source>
        <dbReference type="Proteomes" id="UP000605970"/>
    </source>
</evidence>
<keyword evidence="3" id="KW-1185">Reference proteome</keyword>
<reference evidence="2" key="1">
    <citation type="journal article" date="2020" name="Ecol. Evol.">
        <title>Genome structure and content of the rice root-knot nematode (Meloidogyne graminicola).</title>
        <authorList>
            <person name="Phan N.T."/>
            <person name="Danchin E.G.J."/>
            <person name="Klopp C."/>
            <person name="Perfus-Barbeoch L."/>
            <person name="Kozlowski D.K."/>
            <person name="Koutsovoulos G.D."/>
            <person name="Lopez-Roques C."/>
            <person name="Bouchez O."/>
            <person name="Zahm M."/>
            <person name="Besnard G."/>
            <person name="Bellafiore S."/>
        </authorList>
    </citation>
    <scope>NUCLEOTIDE SEQUENCE</scope>
    <source>
        <strain evidence="2">VN-18</strain>
    </source>
</reference>
<comment type="caution">
    <text evidence="2">The sequence shown here is derived from an EMBL/GenBank/DDBJ whole genome shotgun (WGS) entry which is preliminary data.</text>
</comment>
<dbReference type="Proteomes" id="UP000605970">
    <property type="component" value="Unassembled WGS sequence"/>
</dbReference>
<dbReference type="EMBL" id="JABEBT010000058">
    <property type="protein sequence ID" value="KAF7634426.1"/>
    <property type="molecule type" value="Genomic_DNA"/>
</dbReference>
<name>A0A8S9ZMW6_9BILA</name>
<evidence type="ECO:0000256" key="1">
    <source>
        <dbReference type="SAM" id="Phobius"/>
    </source>
</evidence>
<sequence length="74" mass="8627">MTKHFKRKIAQKRKRTENLSLAKSKIGGLFTKLILAFLSILTQFQVLEYRKEGLDFDLPKQTQFAVHNSKVSFN</sequence>
<dbReference type="AlphaFoldDB" id="A0A8S9ZMW6"/>
<accession>A0A8S9ZMW6</accession>
<gene>
    <name evidence="2" type="ORF">Mgra_00006181</name>
</gene>
<protein>
    <submittedName>
        <fullName evidence="2">Uncharacterized protein</fullName>
    </submittedName>
</protein>
<keyword evidence="1" id="KW-1133">Transmembrane helix</keyword>
<proteinExistence type="predicted"/>
<dbReference type="OrthoDB" id="5835829at2759"/>
<keyword evidence="1" id="KW-0472">Membrane</keyword>
<keyword evidence="1" id="KW-0812">Transmembrane</keyword>
<evidence type="ECO:0000313" key="2">
    <source>
        <dbReference type="EMBL" id="KAF7634426.1"/>
    </source>
</evidence>
<feature type="transmembrane region" description="Helical" evidence="1">
    <location>
        <begin position="21"/>
        <end position="41"/>
    </location>
</feature>